<gene>
    <name evidence="2" type="ordered locus">Rahaq_2869</name>
</gene>
<sequence>MKLRVWSMLPHEYASFFRILHTMVAFLILSQIINANLTETEAIAEHSLEGVITWMHIISGFGLIICGFLISLRSIFIHMVRWEFCIF</sequence>
<feature type="transmembrane region" description="Helical" evidence="1">
    <location>
        <begin position="12"/>
        <end position="33"/>
    </location>
</feature>
<dbReference type="KEGG" id="rah:Rahaq_2869"/>
<dbReference type="eggNOG" id="ENOG50318WK">
    <property type="taxonomic scope" value="Bacteria"/>
</dbReference>
<reference evidence="2 3" key="2">
    <citation type="journal article" date="2012" name="J. Bacteriol.">
        <title>Complete Genome Sequence of Rahnella sp. Strain Y9602, a Gammaproteobacterium Isolate from Metal- and Radionuclide-Contaminated Soil.</title>
        <authorList>
            <person name="Martinez R.J."/>
            <person name="Bruce D."/>
            <person name="Detter C."/>
            <person name="Goodwin L.A."/>
            <person name="Han J."/>
            <person name="Han C.S."/>
            <person name="Held B."/>
            <person name="Land M.L."/>
            <person name="Mikhailova N."/>
            <person name="Nolan M."/>
            <person name="Pennacchio L."/>
            <person name="Pitluck S."/>
            <person name="Tapia R."/>
            <person name="Woyke T."/>
            <person name="Sobecky P.A."/>
        </authorList>
    </citation>
    <scope>NUCLEOTIDE SEQUENCE [LARGE SCALE GENOMIC DNA]</scope>
    <source>
        <strain evidence="2 3">Y9602</strain>
    </source>
</reference>
<dbReference type="AlphaFoldDB" id="A0A0H3FEG5"/>
<accession>A0A0H3FEG5</accession>
<evidence type="ECO:0000313" key="2">
    <source>
        <dbReference type="EMBL" id="ADW74470.1"/>
    </source>
</evidence>
<dbReference type="HOGENOM" id="CLU_2481045_0_0_6"/>
<reference evidence="3" key="1">
    <citation type="submission" date="2011-01" db="EMBL/GenBank/DDBJ databases">
        <title>Complete sequence of chromosome of Rahnella sp. Y9602.</title>
        <authorList>
            <consortium name="US DOE Joint Genome Institute"/>
            <person name="Lucas S."/>
            <person name="Copeland A."/>
            <person name="Lapidus A."/>
            <person name="Cheng J.-F."/>
            <person name="Goodwin L."/>
            <person name="Pitluck S."/>
            <person name="Lu M."/>
            <person name="Detter J.C."/>
            <person name="Han C."/>
            <person name="Tapia R."/>
            <person name="Land M."/>
            <person name="Hauser L."/>
            <person name="Kyrpides N."/>
            <person name="Ivanova N."/>
            <person name="Ovchinnikova G."/>
            <person name="Pagani I."/>
            <person name="Sobecky P.A."/>
            <person name="Martinez R.J."/>
            <person name="Woyke T."/>
        </authorList>
    </citation>
    <scope>NUCLEOTIDE SEQUENCE [LARGE SCALE GENOMIC DNA]</scope>
    <source>
        <strain evidence="3">Y9602</strain>
    </source>
</reference>
<dbReference type="Proteomes" id="UP000007257">
    <property type="component" value="Chromosome"/>
</dbReference>
<proteinExistence type="predicted"/>
<evidence type="ECO:0008006" key="4">
    <source>
        <dbReference type="Google" id="ProtNLM"/>
    </source>
</evidence>
<organism evidence="2 3">
    <name type="scientific">Rahnella sp. (strain Y9602)</name>
    <dbReference type="NCBI Taxonomy" id="2703885"/>
    <lineage>
        <taxon>Bacteria</taxon>
        <taxon>Pseudomonadati</taxon>
        <taxon>Pseudomonadota</taxon>
        <taxon>Gammaproteobacteria</taxon>
        <taxon>Enterobacterales</taxon>
        <taxon>Yersiniaceae</taxon>
        <taxon>Rahnella</taxon>
    </lineage>
</organism>
<protein>
    <recommendedName>
        <fullName evidence="4">Cytochrome b561 bacterial/Ni-hydrogenase domain-containing protein</fullName>
    </recommendedName>
</protein>
<name>A0A0H3FEG5_RAHSY</name>
<feature type="transmembrane region" description="Helical" evidence="1">
    <location>
        <begin position="53"/>
        <end position="72"/>
    </location>
</feature>
<evidence type="ECO:0000256" key="1">
    <source>
        <dbReference type="SAM" id="Phobius"/>
    </source>
</evidence>
<keyword evidence="1" id="KW-0472">Membrane</keyword>
<evidence type="ECO:0000313" key="3">
    <source>
        <dbReference type="Proteomes" id="UP000007257"/>
    </source>
</evidence>
<dbReference type="EMBL" id="CP002505">
    <property type="protein sequence ID" value="ADW74470.1"/>
    <property type="molecule type" value="Genomic_DNA"/>
</dbReference>
<keyword evidence="1" id="KW-0812">Transmembrane</keyword>
<keyword evidence="1" id="KW-1133">Transmembrane helix</keyword>